<gene>
    <name evidence="8" type="ORF">K7G82_13180</name>
</gene>
<protein>
    <submittedName>
        <fullName evidence="8">Sigma-70 family RNA polymerase sigma factor</fullName>
    </submittedName>
</protein>
<name>A0ABS7PPK5_9SPHN</name>
<keyword evidence="2" id="KW-0805">Transcription regulation</keyword>
<keyword evidence="3" id="KW-0731">Sigma factor</keyword>
<evidence type="ECO:0000313" key="9">
    <source>
        <dbReference type="Proteomes" id="UP000706039"/>
    </source>
</evidence>
<dbReference type="Pfam" id="PF04542">
    <property type="entry name" value="Sigma70_r2"/>
    <property type="match status" value="1"/>
</dbReference>
<dbReference type="NCBIfam" id="TIGR02937">
    <property type="entry name" value="sigma70-ECF"/>
    <property type="match status" value="1"/>
</dbReference>
<dbReference type="InterPro" id="IPR013325">
    <property type="entry name" value="RNA_pol_sigma_r2"/>
</dbReference>
<feature type="compositionally biased region" description="Basic and acidic residues" evidence="5">
    <location>
        <begin position="46"/>
        <end position="60"/>
    </location>
</feature>
<evidence type="ECO:0000313" key="8">
    <source>
        <dbReference type="EMBL" id="MBY8823252.1"/>
    </source>
</evidence>
<evidence type="ECO:0000256" key="4">
    <source>
        <dbReference type="ARBA" id="ARBA00023163"/>
    </source>
</evidence>
<dbReference type="Pfam" id="PF08281">
    <property type="entry name" value="Sigma70_r4_2"/>
    <property type="match status" value="1"/>
</dbReference>
<dbReference type="InterPro" id="IPR013324">
    <property type="entry name" value="RNA_pol_sigma_r3/r4-like"/>
</dbReference>
<reference evidence="8 9" key="1">
    <citation type="submission" date="2021-08" db="EMBL/GenBank/DDBJ databases">
        <authorList>
            <person name="Tuo L."/>
        </authorList>
    </citation>
    <scope>NUCLEOTIDE SEQUENCE [LARGE SCALE GENOMIC DNA]</scope>
    <source>
        <strain evidence="8 9">JCM 31229</strain>
    </source>
</reference>
<dbReference type="PANTHER" id="PTHR43133">
    <property type="entry name" value="RNA POLYMERASE ECF-TYPE SIGMA FACTO"/>
    <property type="match status" value="1"/>
</dbReference>
<dbReference type="InterPro" id="IPR014284">
    <property type="entry name" value="RNA_pol_sigma-70_dom"/>
</dbReference>
<dbReference type="EMBL" id="JAINVV010000005">
    <property type="protein sequence ID" value="MBY8823252.1"/>
    <property type="molecule type" value="Genomic_DNA"/>
</dbReference>
<comment type="caution">
    <text evidence="8">The sequence shown here is derived from an EMBL/GenBank/DDBJ whole genome shotgun (WGS) entry which is preliminary data.</text>
</comment>
<comment type="similarity">
    <text evidence="1">Belongs to the sigma-70 factor family. ECF subfamily.</text>
</comment>
<evidence type="ECO:0000259" key="7">
    <source>
        <dbReference type="Pfam" id="PF08281"/>
    </source>
</evidence>
<evidence type="ECO:0000256" key="1">
    <source>
        <dbReference type="ARBA" id="ARBA00010641"/>
    </source>
</evidence>
<dbReference type="InterPro" id="IPR013249">
    <property type="entry name" value="RNA_pol_sigma70_r4_t2"/>
</dbReference>
<dbReference type="SUPFAM" id="SSF88659">
    <property type="entry name" value="Sigma3 and sigma4 domains of RNA polymerase sigma factors"/>
    <property type="match status" value="1"/>
</dbReference>
<keyword evidence="9" id="KW-1185">Reference proteome</keyword>
<dbReference type="SUPFAM" id="SSF88946">
    <property type="entry name" value="Sigma2 domain of RNA polymerase sigma factors"/>
    <property type="match status" value="1"/>
</dbReference>
<evidence type="ECO:0000256" key="3">
    <source>
        <dbReference type="ARBA" id="ARBA00023082"/>
    </source>
</evidence>
<feature type="domain" description="RNA polymerase sigma-70 region 2" evidence="6">
    <location>
        <begin position="74"/>
        <end position="136"/>
    </location>
</feature>
<dbReference type="InterPro" id="IPR039425">
    <property type="entry name" value="RNA_pol_sigma-70-like"/>
</dbReference>
<evidence type="ECO:0000256" key="5">
    <source>
        <dbReference type="SAM" id="MobiDB-lite"/>
    </source>
</evidence>
<dbReference type="Gene3D" id="1.10.10.10">
    <property type="entry name" value="Winged helix-like DNA-binding domain superfamily/Winged helix DNA-binding domain"/>
    <property type="match status" value="1"/>
</dbReference>
<dbReference type="Proteomes" id="UP000706039">
    <property type="component" value="Unassembled WGS sequence"/>
</dbReference>
<evidence type="ECO:0000256" key="2">
    <source>
        <dbReference type="ARBA" id="ARBA00023015"/>
    </source>
</evidence>
<feature type="region of interest" description="Disordered" evidence="5">
    <location>
        <begin position="40"/>
        <end position="66"/>
    </location>
</feature>
<dbReference type="Gene3D" id="1.10.1740.10">
    <property type="match status" value="1"/>
</dbReference>
<organism evidence="8 9">
    <name type="scientific">Sphingomonas colocasiae</name>
    <dbReference type="NCBI Taxonomy" id="1848973"/>
    <lineage>
        <taxon>Bacteria</taxon>
        <taxon>Pseudomonadati</taxon>
        <taxon>Pseudomonadota</taxon>
        <taxon>Alphaproteobacteria</taxon>
        <taxon>Sphingomonadales</taxon>
        <taxon>Sphingomonadaceae</taxon>
        <taxon>Sphingomonas</taxon>
    </lineage>
</organism>
<keyword evidence="4" id="KW-0804">Transcription</keyword>
<dbReference type="InterPro" id="IPR036388">
    <property type="entry name" value="WH-like_DNA-bd_sf"/>
</dbReference>
<accession>A0ABS7PPK5</accession>
<dbReference type="PANTHER" id="PTHR43133:SF63">
    <property type="entry name" value="RNA POLYMERASE SIGMA FACTOR FECI-RELATED"/>
    <property type="match status" value="1"/>
</dbReference>
<feature type="domain" description="RNA polymerase sigma factor 70 region 4 type 2" evidence="7">
    <location>
        <begin position="173"/>
        <end position="221"/>
    </location>
</feature>
<sequence>MWGGDVGGRSAQAVRRAIRHADRVRPWRAGDLSPRRQAINLVGMTRPERETGENEERGEPGADTGFGAGFDAAYRAHWRELCSYVLRNFGSGPPDPEDVAQQAFMRLSGVGHMVDNVGSFLRRIARNLVIDHHRRGLRTSLVHRSVAILEDAGLEHSPEDLLSSKEQIEVMNEVIAALPVKERVAFLMHRVDGAPFTEIARDLGVSHSGARLLVSRALERCATAMGDRR</sequence>
<evidence type="ECO:0000259" key="6">
    <source>
        <dbReference type="Pfam" id="PF04542"/>
    </source>
</evidence>
<dbReference type="InterPro" id="IPR007627">
    <property type="entry name" value="RNA_pol_sigma70_r2"/>
</dbReference>
<proteinExistence type="inferred from homology"/>